<sequence length="279" mass="30168">MAGEVTIVDGSTLPWVNGRAVYDSMEPAFRDNLGDPDRVLDLFSRYWMRSLWLDPATSRRIDHVRTEPGYRDLCEAYHDSVEEALFLGGDATLSAEGDFQAGDYFWRPPGWVHAAVSDQGFECVLMMEGEAPAEASGRVSRVIRPDEEAGHNPLADDGDPIGPRGYVRRMESRFMVWRDHDDSVTRLTTADGPALKSKTLSHNAFSGSASVLVQVPPAWTGTVAATGRERFLILTEGSLTAGDATLEPCSLVHIPPGAPGPSIDSAGGATLLVKVGSPR</sequence>
<proteinExistence type="predicted"/>
<dbReference type="SUPFAM" id="SSF51182">
    <property type="entry name" value="RmlC-like cupins"/>
    <property type="match status" value="2"/>
</dbReference>
<reference evidence="1" key="1">
    <citation type="journal article" date="2014" name="Int. J. Syst. Evol. Microbiol.">
        <title>Complete genome sequence of Corynebacterium casei LMG S-19264T (=DSM 44701T), isolated from a smear-ripened cheese.</title>
        <authorList>
            <consortium name="US DOE Joint Genome Institute (JGI-PGF)"/>
            <person name="Walter F."/>
            <person name="Albersmeier A."/>
            <person name="Kalinowski J."/>
            <person name="Ruckert C."/>
        </authorList>
    </citation>
    <scope>NUCLEOTIDE SEQUENCE</scope>
    <source>
        <strain evidence="1">CGMCC 4.7368</strain>
    </source>
</reference>
<comment type="caution">
    <text evidence="1">The sequence shown here is derived from an EMBL/GenBank/DDBJ whole genome shotgun (WGS) entry which is preliminary data.</text>
</comment>
<dbReference type="RefSeq" id="WP_189123811.1">
    <property type="nucleotide sequence ID" value="NZ_BMNH01000004.1"/>
</dbReference>
<dbReference type="AlphaFoldDB" id="A0A917YVE3"/>
<protein>
    <recommendedName>
        <fullName evidence="3">Cupin</fullName>
    </recommendedName>
</protein>
<accession>A0A917YVE3</accession>
<gene>
    <name evidence="1" type="ORF">GCM10012289_20950</name>
</gene>
<evidence type="ECO:0008006" key="3">
    <source>
        <dbReference type="Google" id="ProtNLM"/>
    </source>
</evidence>
<dbReference type="Proteomes" id="UP000646523">
    <property type="component" value="Unassembled WGS sequence"/>
</dbReference>
<dbReference type="InterPro" id="IPR014710">
    <property type="entry name" value="RmlC-like_jellyroll"/>
</dbReference>
<evidence type="ECO:0000313" key="2">
    <source>
        <dbReference type="Proteomes" id="UP000646523"/>
    </source>
</evidence>
<organism evidence="1 2">
    <name type="scientific">Nonomuraea cavernae</name>
    <dbReference type="NCBI Taxonomy" id="2045107"/>
    <lineage>
        <taxon>Bacteria</taxon>
        <taxon>Bacillati</taxon>
        <taxon>Actinomycetota</taxon>
        <taxon>Actinomycetes</taxon>
        <taxon>Streptosporangiales</taxon>
        <taxon>Streptosporangiaceae</taxon>
        <taxon>Nonomuraea</taxon>
    </lineage>
</organism>
<reference evidence="1" key="2">
    <citation type="submission" date="2020-09" db="EMBL/GenBank/DDBJ databases">
        <authorList>
            <person name="Sun Q."/>
            <person name="Zhou Y."/>
        </authorList>
    </citation>
    <scope>NUCLEOTIDE SEQUENCE</scope>
    <source>
        <strain evidence="1">CGMCC 4.7368</strain>
    </source>
</reference>
<dbReference type="EMBL" id="BMNH01000004">
    <property type="protein sequence ID" value="GGO66584.1"/>
    <property type="molecule type" value="Genomic_DNA"/>
</dbReference>
<evidence type="ECO:0000313" key="1">
    <source>
        <dbReference type="EMBL" id="GGO66584.1"/>
    </source>
</evidence>
<dbReference type="InterPro" id="IPR011051">
    <property type="entry name" value="RmlC_Cupin_sf"/>
</dbReference>
<name>A0A917YVE3_9ACTN</name>
<dbReference type="Gene3D" id="2.60.120.10">
    <property type="entry name" value="Jelly Rolls"/>
    <property type="match status" value="2"/>
</dbReference>
<keyword evidence="2" id="KW-1185">Reference proteome</keyword>